<organism evidence="1 2">
    <name type="scientific">Reichenbachiella faecimaris</name>
    <dbReference type="NCBI Taxonomy" id="692418"/>
    <lineage>
        <taxon>Bacteria</taxon>
        <taxon>Pseudomonadati</taxon>
        <taxon>Bacteroidota</taxon>
        <taxon>Cytophagia</taxon>
        <taxon>Cytophagales</taxon>
        <taxon>Reichenbachiellaceae</taxon>
        <taxon>Reichenbachiella</taxon>
    </lineage>
</organism>
<dbReference type="AlphaFoldDB" id="A0A1W2G8P7"/>
<keyword evidence="2" id="KW-1185">Reference proteome</keyword>
<dbReference type="Proteomes" id="UP000192472">
    <property type="component" value="Unassembled WGS sequence"/>
</dbReference>
<name>A0A1W2G8P7_REIFA</name>
<protein>
    <recommendedName>
        <fullName evidence="3">Response regulatory domain-containing protein</fullName>
    </recommendedName>
</protein>
<dbReference type="EMBL" id="FWYF01000001">
    <property type="protein sequence ID" value="SMD32666.1"/>
    <property type="molecule type" value="Genomic_DNA"/>
</dbReference>
<accession>A0A1W2G8P7</accession>
<dbReference type="RefSeq" id="WP_084371318.1">
    <property type="nucleotide sequence ID" value="NZ_FWYF01000001.1"/>
</dbReference>
<sequence>MEKEILIGSNSDLIVEKIGRELKSVHKHLQISIVKDLTKVKTLVDGQIVIIDLSVYTAGIIDRIEQFKHRFPKIELIAVTYTDDDLIDQMLILRGIDQVTSREELPMIVSKYVCPQLHTPNCSLATESRGIGQIS</sequence>
<dbReference type="STRING" id="692418.SAMN04488029_1016"/>
<evidence type="ECO:0000313" key="1">
    <source>
        <dbReference type="EMBL" id="SMD32666.1"/>
    </source>
</evidence>
<proteinExistence type="predicted"/>
<evidence type="ECO:0008006" key="3">
    <source>
        <dbReference type="Google" id="ProtNLM"/>
    </source>
</evidence>
<gene>
    <name evidence="1" type="ORF">SAMN04488029_1016</name>
</gene>
<evidence type="ECO:0000313" key="2">
    <source>
        <dbReference type="Proteomes" id="UP000192472"/>
    </source>
</evidence>
<reference evidence="1 2" key="1">
    <citation type="submission" date="2017-04" db="EMBL/GenBank/DDBJ databases">
        <authorList>
            <person name="Afonso C.L."/>
            <person name="Miller P.J."/>
            <person name="Scott M.A."/>
            <person name="Spackman E."/>
            <person name="Goraichik I."/>
            <person name="Dimitrov K.M."/>
            <person name="Suarez D.L."/>
            <person name="Swayne D.E."/>
        </authorList>
    </citation>
    <scope>NUCLEOTIDE SEQUENCE [LARGE SCALE GENOMIC DNA]</scope>
    <source>
        <strain evidence="1 2">DSM 26133</strain>
    </source>
</reference>